<name>A0ABP8L060_9BACT</name>
<organism evidence="1 2">
    <name type="scientific">Nibrella viscosa</name>
    <dbReference type="NCBI Taxonomy" id="1084524"/>
    <lineage>
        <taxon>Bacteria</taxon>
        <taxon>Pseudomonadati</taxon>
        <taxon>Bacteroidota</taxon>
        <taxon>Cytophagia</taxon>
        <taxon>Cytophagales</taxon>
        <taxon>Spirosomataceae</taxon>
        <taxon>Nibrella</taxon>
    </lineage>
</organism>
<sequence length="41" mass="4697">MASLQQKLETESALRAEFDDFKQMVMTLLAQKTPGKRKTKP</sequence>
<accession>A0ABP8L060</accession>
<proteinExistence type="predicted"/>
<gene>
    <name evidence="1" type="ORF">GCM10023187_53170</name>
</gene>
<keyword evidence="2" id="KW-1185">Reference proteome</keyword>
<comment type="caution">
    <text evidence="1">The sequence shown here is derived from an EMBL/GenBank/DDBJ whole genome shotgun (WGS) entry which is preliminary data.</text>
</comment>
<dbReference type="Proteomes" id="UP001500936">
    <property type="component" value="Unassembled WGS sequence"/>
</dbReference>
<protein>
    <recommendedName>
        <fullName evidence="3">Transposase</fullName>
    </recommendedName>
</protein>
<reference evidence="2" key="1">
    <citation type="journal article" date="2019" name="Int. J. Syst. Evol. Microbiol.">
        <title>The Global Catalogue of Microorganisms (GCM) 10K type strain sequencing project: providing services to taxonomists for standard genome sequencing and annotation.</title>
        <authorList>
            <consortium name="The Broad Institute Genomics Platform"/>
            <consortium name="The Broad Institute Genome Sequencing Center for Infectious Disease"/>
            <person name="Wu L."/>
            <person name="Ma J."/>
        </authorList>
    </citation>
    <scope>NUCLEOTIDE SEQUENCE [LARGE SCALE GENOMIC DNA]</scope>
    <source>
        <strain evidence="2">JCM 17925</strain>
    </source>
</reference>
<evidence type="ECO:0008006" key="3">
    <source>
        <dbReference type="Google" id="ProtNLM"/>
    </source>
</evidence>
<dbReference type="EMBL" id="BAABHB010000018">
    <property type="protein sequence ID" value="GAA4419134.1"/>
    <property type="molecule type" value="Genomic_DNA"/>
</dbReference>
<evidence type="ECO:0000313" key="1">
    <source>
        <dbReference type="EMBL" id="GAA4419134.1"/>
    </source>
</evidence>
<evidence type="ECO:0000313" key="2">
    <source>
        <dbReference type="Proteomes" id="UP001500936"/>
    </source>
</evidence>